<keyword evidence="1" id="KW-0812">Transmembrane</keyword>
<evidence type="ECO:0008006" key="4">
    <source>
        <dbReference type="Google" id="ProtNLM"/>
    </source>
</evidence>
<comment type="caution">
    <text evidence="2">The sequence shown here is derived from an EMBL/GenBank/DDBJ whole genome shotgun (WGS) entry which is preliminary data.</text>
</comment>
<evidence type="ECO:0000256" key="1">
    <source>
        <dbReference type="SAM" id="Phobius"/>
    </source>
</evidence>
<accession>A0ABR8W8U0</accession>
<proteinExistence type="predicted"/>
<keyword evidence="3" id="KW-1185">Reference proteome</keyword>
<organism evidence="2 3">
    <name type="scientific">Planococcus wigleyi</name>
    <dbReference type="NCBI Taxonomy" id="2762216"/>
    <lineage>
        <taxon>Bacteria</taxon>
        <taxon>Bacillati</taxon>
        <taxon>Bacillota</taxon>
        <taxon>Bacilli</taxon>
        <taxon>Bacillales</taxon>
        <taxon>Caryophanaceae</taxon>
        <taxon>Planococcus</taxon>
    </lineage>
</organism>
<evidence type="ECO:0000313" key="3">
    <source>
        <dbReference type="Proteomes" id="UP000658980"/>
    </source>
</evidence>
<dbReference type="EMBL" id="JACSPU010000001">
    <property type="protein sequence ID" value="MBD8013426.1"/>
    <property type="molecule type" value="Genomic_DNA"/>
</dbReference>
<sequence length="216" mass="24490">MTRDELLEALENDMGYVQAYRKKEEEYIQKDSFNTRSILGKKKNKTKWLLLIGLPIGFVLLNAINPFKDPSTFADVFWGVIIALIASFVLSKKEDKAYNAELASLENEMQQLEGTYYKNSALPSVSQGIYKTERFHYYVSNFIADDLKECAKLFHQEEQNDRIIGSVEEVADSVWDSHSAMAGQLSQVNQSLNSVNRGLSSVNSNLNSVKSNTERL</sequence>
<dbReference type="Proteomes" id="UP000658980">
    <property type="component" value="Unassembled WGS sequence"/>
</dbReference>
<feature type="transmembrane region" description="Helical" evidence="1">
    <location>
        <begin position="73"/>
        <end position="90"/>
    </location>
</feature>
<keyword evidence="1" id="KW-0472">Membrane</keyword>
<name>A0ABR8W8U0_9BACL</name>
<gene>
    <name evidence="2" type="ORF">H9630_01250</name>
</gene>
<evidence type="ECO:0000313" key="2">
    <source>
        <dbReference type="EMBL" id="MBD8013426.1"/>
    </source>
</evidence>
<feature type="transmembrane region" description="Helical" evidence="1">
    <location>
        <begin position="48"/>
        <end position="67"/>
    </location>
</feature>
<dbReference type="RefSeq" id="WP_191713677.1">
    <property type="nucleotide sequence ID" value="NZ_JACSPU010000001.1"/>
</dbReference>
<reference evidence="2 3" key="1">
    <citation type="submission" date="2020-08" db="EMBL/GenBank/DDBJ databases">
        <title>A Genomic Blueprint of the Chicken Gut Microbiome.</title>
        <authorList>
            <person name="Gilroy R."/>
            <person name="Ravi A."/>
            <person name="Getino M."/>
            <person name="Pursley I."/>
            <person name="Horton D.L."/>
            <person name="Alikhan N.-F."/>
            <person name="Baker D."/>
            <person name="Gharbi K."/>
            <person name="Hall N."/>
            <person name="Watson M."/>
            <person name="Adriaenssens E.M."/>
            <person name="Foster-Nyarko E."/>
            <person name="Jarju S."/>
            <person name="Secka A."/>
            <person name="Antonio M."/>
            <person name="Oren A."/>
            <person name="Chaudhuri R."/>
            <person name="La Ragione R.M."/>
            <person name="Hildebrand F."/>
            <person name="Pallen M.J."/>
        </authorList>
    </citation>
    <scope>NUCLEOTIDE SEQUENCE [LARGE SCALE GENOMIC DNA]</scope>
    <source>
        <strain evidence="2 3">Sa1BUA13</strain>
    </source>
</reference>
<protein>
    <recommendedName>
        <fullName evidence="4">SMODS and SLOG-associating 2TM effector domain-containing protein</fullName>
    </recommendedName>
</protein>
<keyword evidence="1" id="KW-1133">Transmembrane helix</keyword>